<evidence type="ECO:0000256" key="1">
    <source>
        <dbReference type="SAM" id="MobiDB-lite"/>
    </source>
</evidence>
<dbReference type="AlphaFoldDB" id="E9HW46"/>
<protein>
    <recommendedName>
        <fullName evidence="2">Retroviral polymerase SH3-like domain-containing protein</fullName>
    </recommendedName>
</protein>
<feature type="region of interest" description="Disordered" evidence="1">
    <location>
        <begin position="124"/>
        <end position="148"/>
    </location>
</feature>
<organism evidence="3 4">
    <name type="scientific">Daphnia pulex</name>
    <name type="common">Water flea</name>
    <dbReference type="NCBI Taxonomy" id="6669"/>
    <lineage>
        <taxon>Eukaryota</taxon>
        <taxon>Metazoa</taxon>
        <taxon>Ecdysozoa</taxon>
        <taxon>Arthropoda</taxon>
        <taxon>Crustacea</taxon>
        <taxon>Branchiopoda</taxon>
        <taxon>Diplostraca</taxon>
        <taxon>Cladocera</taxon>
        <taxon>Anomopoda</taxon>
        <taxon>Daphniidae</taxon>
        <taxon>Daphnia</taxon>
    </lineage>
</organism>
<feature type="non-terminal residue" evidence="3">
    <location>
        <position position="148"/>
    </location>
</feature>
<evidence type="ECO:0000313" key="3">
    <source>
        <dbReference type="EMBL" id="EFX64038.1"/>
    </source>
</evidence>
<feature type="compositionally biased region" description="Polar residues" evidence="1">
    <location>
        <begin position="130"/>
        <end position="148"/>
    </location>
</feature>
<gene>
    <name evidence="3" type="ORF">DAPPUDRAFT_334657</name>
</gene>
<evidence type="ECO:0000259" key="2">
    <source>
        <dbReference type="Pfam" id="PF25597"/>
    </source>
</evidence>
<dbReference type="InParanoid" id="E9HW46"/>
<dbReference type="InterPro" id="IPR057670">
    <property type="entry name" value="SH3_retrovirus"/>
</dbReference>
<sequence>MGYVEESTSCYKIWNLASRKLTISRDVIFEEESTVKSEGSGGMKEEDYYTILPVAENANPSGMIEHAPPDQAEDDDHIQPPEDAADSIEEFFYAWEDPQREAPIPQLRRSSRIPKPTERYRCLIGDPSHLPTSTTNAEEASSPSTKIF</sequence>
<evidence type="ECO:0000313" key="4">
    <source>
        <dbReference type="Proteomes" id="UP000000305"/>
    </source>
</evidence>
<feature type="domain" description="Retroviral polymerase SH3-like" evidence="2">
    <location>
        <begin position="2"/>
        <end position="37"/>
    </location>
</feature>
<feature type="region of interest" description="Disordered" evidence="1">
    <location>
        <begin position="59"/>
        <end position="82"/>
    </location>
</feature>
<dbReference type="EMBL" id="GL732890">
    <property type="protein sequence ID" value="EFX64038.1"/>
    <property type="molecule type" value="Genomic_DNA"/>
</dbReference>
<keyword evidence="4" id="KW-1185">Reference proteome</keyword>
<dbReference type="Proteomes" id="UP000000305">
    <property type="component" value="Unassembled WGS sequence"/>
</dbReference>
<dbReference type="KEGG" id="dpx:DAPPUDRAFT_334657"/>
<dbReference type="Pfam" id="PF25597">
    <property type="entry name" value="SH3_retrovirus"/>
    <property type="match status" value="1"/>
</dbReference>
<proteinExistence type="predicted"/>
<dbReference type="OrthoDB" id="8058138at2759"/>
<name>E9HW46_DAPPU</name>
<accession>E9HW46</accession>
<reference evidence="3 4" key="1">
    <citation type="journal article" date="2011" name="Science">
        <title>The ecoresponsive genome of Daphnia pulex.</title>
        <authorList>
            <person name="Colbourne J.K."/>
            <person name="Pfrender M.E."/>
            <person name="Gilbert D."/>
            <person name="Thomas W.K."/>
            <person name="Tucker A."/>
            <person name="Oakley T.H."/>
            <person name="Tokishita S."/>
            <person name="Aerts A."/>
            <person name="Arnold G.J."/>
            <person name="Basu M.K."/>
            <person name="Bauer D.J."/>
            <person name="Caceres C.E."/>
            <person name="Carmel L."/>
            <person name="Casola C."/>
            <person name="Choi J.H."/>
            <person name="Detter J.C."/>
            <person name="Dong Q."/>
            <person name="Dusheyko S."/>
            <person name="Eads B.D."/>
            <person name="Frohlich T."/>
            <person name="Geiler-Samerotte K.A."/>
            <person name="Gerlach D."/>
            <person name="Hatcher P."/>
            <person name="Jogdeo S."/>
            <person name="Krijgsveld J."/>
            <person name="Kriventseva E.V."/>
            <person name="Kultz D."/>
            <person name="Laforsch C."/>
            <person name="Lindquist E."/>
            <person name="Lopez J."/>
            <person name="Manak J.R."/>
            <person name="Muller J."/>
            <person name="Pangilinan J."/>
            <person name="Patwardhan R.P."/>
            <person name="Pitluck S."/>
            <person name="Pritham E.J."/>
            <person name="Rechtsteiner A."/>
            <person name="Rho M."/>
            <person name="Rogozin I.B."/>
            <person name="Sakarya O."/>
            <person name="Salamov A."/>
            <person name="Schaack S."/>
            <person name="Shapiro H."/>
            <person name="Shiga Y."/>
            <person name="Skalitzky C."/>
            <person name="Smith Z."/>
            <person name="Souvorov A."/>
            <person name="Sung W."/>
            <person name="Tang Z."/>
            <person name="Tsuchiya D."/>
            <person name="Tu H."/>
            <person name="Vos H."/>
            <person name="Wang M."/>
            <person name="Wolf Y.I."/>
            <person name="Yamagata H."/>
            <person name="Yamada T."/>
            <person name="Ye Y."/>
            <person name="Shaw J.R."/>
            <person name="Andrews J."/>
            <person name="Crease T.J."/>
            <person name="Tang H."/>
            <person name="Lucas S.M."/>
            <person name="Robertson H.M."/>
            <person name="Bork P."/>
            <person name="Koonin E.V."/>
            <person name="Zdobnov E.M."/>
            <person name="Grigoriev I.V."/>
            <person name="Lynch M."/>
            <person name="Boore J.L."/>
        </authorList>
    </citation>
    <scope>NUCLEOTIDE SEQUENCE [LARGE SCALE GENOMIC DNA]</scope>
</reference>
<dbReference type="HOGENOM" id="CLU_1763394_0_0_1"/>